<name>A0A2J7ZYE4_9CHLO</name>
<dbReference type="SUPFAM" id="SSF52540">
    <property type="entry name" value="P-loop containing nucleoside triphosphate hydrolases"/>
    <property type="match status" value="1"/>
</dbReference>
<feature type="region of interest" description="Disordered" evidence="2">
    <location>
        <begin position="500"/>
        <end position="577"/>
    </location>
</feature>
<feature type="region of interest" description="Disordered" evidence="2">
    <location>
        <begin position="84"/>
        <end position="115"/>
    </location>
</feature>
<dbReference type="EMBL" id="PGGS01000318">
    <property type="protein sequence ID" value="PNH05280.1"/>
    <property type="molecule type" value="Genomic_DNA"/>
</dbReference>
<feature type="compositionally biased region" description="Gly residues" evidence="2">
    <location>
        <begin position="1244"/>
        <end position="1256"/>
    </location>
</feature>
<dbReference type="Proteomes" id="UP000236333">
    <property type="component" value="Unassembled WGS sequence"/>
</dbReference>
<feature type="compositionally biased region" description="Gly residues" evidence="2">
    <location>
        <begin position="1100"/>
        <end position="1113"/>
    </location>
</feature>
<feature type="compositionally biased region" description="Pro residues" evidence="2">
    <location>
        <begin position="173"/>
        <end position="183"/>
    </location>
</feature>
<feature type="region of interest" description="Disordered" evidence="2">
    <location>
        <begin position="16"/>
        <end position="63"/>
    </location>
</feature>
<evidence type="ECO:0000313" key="5">
    <source>
        <dbReference type="Proteomes" id="UP000236333"/>
    </source>
</evidence>
<feature type="region of interest" description="Disordered" evidence="2">
    <location>
        <begin position="1483"/>
        <end position="1509"/>
    </location>
</feature>
<dbReference type="PANTHER" id="PTHR23389:SF6">
    <property type="entry name" value="REPLICATION FACTOR C SUBUNIT 1"/>
    <property type="match status" value="1"/>
</dbReference>
<gene>
    <name evidence="4" type="ORF">TSOC_008457</name>
</gene>
<dbReference type="Pfam" id="PF00004">
    <property type="entry name" value="AAA"/>
    <property type="match status" value="1"/>
</dbReference>
<evidence type="ECO:0000313" key="4">
    <source>
        <dbReference type="EMBL" id="PNH05280.1"/>
    </source>
</evidence>
<feature type="region of interest" description="Disordered" evidence="2">
    <location>
        <begin position="665"/>
        <end position="688"/>
    </location>
</feature>
<feature type="compositionally biased region" description="Basic residues" evidence="2">
    <location>
        <begin position="373"/>
        <end position="384"/>
    </location>
</feature>
<dbReference type="GO" id="GO:0016887">
    <property type="term" value="F:ATP hydrolysis activity"/>
    <property type="evidence" value="ECO:0007669"/>
    <property type="project" value="InterPro"/>
</dbReference>
<dbReference type="SMART" id="SM00382">
    <property type="entry name" value="AAA"/>
    <property type="match status" value="1"/>
</dbReference>
<keyword evidence="1" id="KW-0235">DNA replication</keyword>
<evidence type="ECO:0000256" key="2">
    <source>
        <dbReference type="SAM" id="MobiDB-lite"/>
    </source>
</evidence>
<feature type="compositionally biased region" description="Basic and acidic residues" evidence="2">
    <location>
        <begin position="923"/>
        <end position="933"/>
    </location>
</feature>
<sequence>MITGLGTLATPLGLRTAAQLQDQRQSRLRLTNPPRAQPASAAPADAKQHGQQQQTAQAAPQAAAAPVAAAMQHGACASLAPLSGDAASTDSAAVGASTDADPACPPGDVGDPHPEGVEAAAAAAVAPADRAQGGKKSVQTKLSFFAPRVACGAGAVPAEVGDAKPADGQPTPAAQPPHGPPPPAVGVVDAGAGAEAGGLALHSDQLDTVLPPPAPASEAPIGPIDLTASGDAGGATPLATSLAAAVFGEAIAGGALPALPQAQAQTQAPGAPAVPPRDDAAADEQEDQGASPARKRRRGAGVGTDAAASAGRGRGGSARGRGRGRGRGRRGGAAGVSSEEDDGGPPSPVAVLSDADEDFVPPAGGQAGSPARGRGRGRGARGRGRAAQPAGRGGARLQGRGAAGAAAAVAGGAPAALLGEQGERGQLGDPQEEAGTAGAGAAAADASAPQLAGADQGGEVADGRVGGGLQARGAAGATAEAAGAGAGRPAGPVNEMFLSVAERKRRHKERQQAEAESRARAEEVAREAAEQAAREKEERQRDKGERQRARKQPKQQGQRPGAKQEDGVGLESIDPSSSPKAAAAAVATGVALAAAAAAGGPPPPSHPFFMSRKRAEPPAGGDAGGAVKRPAVAAGCGGSTLHLSMALAPVHIRQLDPAAACGSSGQPALGAQGVAEGPGAGARGQQEPAGACPAVHFAFVRRPEQRAHQPPGSAAGGASGARAALAGSNSVHAAVGAADVPVVLEELADLLVAAQAGGGGDGASEHEAELLDLPTRADILAQLVAELHTQRRRHTAAAAGPSGEAVGGACGAGAAGAAPAVLAGTPGAEGGGGALREQLWSAALQPSCADEVCGNAEQAGRIRQWLCQWREVIQQEGQRGGEAGGAKAAARPRRRCASPDSYGSGSASDDDWDNASAGGTADSDQRGSGRGAEHKGLPTVLLLRGPPGCGKTAAAYAVAAELGFRVLEVNPTADRSGPQLLRMVGEATQSRRLVHRSAGQAGAAGGWMAQPQQQAAAGEGGGALDESSPEPDSSPEPVKRRKAGGGRGGGRGGAAEAANAATTHAAAAHLFGHRAAPGAANNTFPAAPGGGADGEAAAAGPGGGGTGGGGRNGGGGGSATLMLFDEVDVLPDEDRGFMAALVSIIQESKRPIILTAGLSPLPPPLRNLSLQELHFQPPTQAQMLRAVALACAAAVDHHAPRRPQGPTAEVVDLSGSAGVGGPPRADGGGGGGGAGVGVQRADGAGAGGSGTAGCTGGAAAPPPPLLLPPLQRIVRRCGGDLRRALLAAQFWVGGGGGGGAAAGPWAARHWGPLGQGAEQEDLPMGEGDGSGSSEGSGFGGAELAGLGGFYAAKGAAGGTDLASLLPGLRLWAPPLPRDACDGSAMQVETAAAFPVETPVHAELGAEAAGAAAAQPMGAAQAPAGCQEQVASMAAAAEAAAPRDPAGRQRQWMSYNAECAEVRVRQLTTRWLERQAAWHAAKRNKRKAESLTPALDEVEGDTGGAMEGIPRLALPEPREGDWQLLGAEDEEGPGPAPPAATGVEGVVAGATAAAEEGMPMRRMEQELRRSSPIRQ</sequence>
<feature type="region of interest" description="Disordered" evidence="2">
    <location>
        <begin position="1199"/>
        <end position="1256"/>
    </location>
</feature>
<feature type="region of interest" description="Disordered" evidence="2">
    <location>
        <begin position="205"/>
        <end position="228"/>
    </location>
</feature>
<keyword evidence="5" id="KW-1185">Reference proteome</keyword>
<feature type="region of interest" description="Disordered" evidence="2">
    <location>
        <begin position="160"/>
        <end position="183"/>
    </location>
</feature>
<evidence type="ECO:0000256" key="1">
    <source>
        <dbReference type="ARBA" id="ARBA00022705"/>
    </source>
</evidence>
<comment type="caution">
    <text evidence="4">The sequence shown here is derived from an EMBL/GenBank/DDBJ whole genome shotgun (WGS) entry which is preliminary data.</text>
</comment>
<reference evidence="4 5" key="1">
    <citation type="journal article" date="2017" name="Mol. Biol. Evol.">
        <title>The 4-celled Tetrabaena socialis nuclear genome reveals the essential components for genetic control of cell number at the origin of multicellularity in the volvocine lineage.</title>
        <authorList>
            <person name="Featherston J."/>
            <person name="Arakaki Y."/>
            <person name="Hanschen E.R."/>
            <person name="Ferris P.J."/>
            <person name="Michod R.E."/>
            <person name="Olson B.J.S.C."/>
            <person name="Nozaki H."/>
            <person name="Durand P.M."/>
        </authorList>
    </citation>
    <scope>NUCLEOTIDE SEQUENCE [LARGE SCALE GENOMIC DNA]</scope>
    <source>
        <strain evidence="4 5">NIES-571</strain>
    </source>
</reference>
<dbReference type="GO" id="GO:0005524">
    <property type="term" value="F:ATP binding"/>
    <property type="evidence" value="ECO:0007669"/>
    <property type="project" value="InterPro"/>
</dbReference>
<dbReference type="Gene3D" id="3.40.50.300">
    <property type="entry name" value="P-loop containing nucleotide triphosphate hydrolases"/>
    <property type="match status" value="1"/>
</dbReference>
<feature type="region of interest" description="Disordered" evidence="2">
    <location>
        <begin position="996"/>
        <end position="1061"/>
    </location>
</feature>
<feature type="compositionally biased region" description="Basic and acidic residues" evidence="2">
    <location>
        <begin position="510"/>
        <end position="547"/>
    </location>
</feature>
<feature type="region of interest" description="Disordered" evidence="2">
    <location>
        <begin position="1313"/>
        <end position="1338"/>
    </location>
</feature>
<organism evidence="4 5">
    <name type="scientific">Tetrabaena socialis</name>
    <dbReference type="NCBI Taxonomy" id="47790"/>
    <lineage>
        <taxon>Eukaryota</taxon>
        <taxon>Viridiplantae</taxon>
        <taxon>Chlorophyta</taxon>
        <taxon>core chlorophytes</taxon>
        <taxon>Chlorophyceae</taxon>
        <taxon>CS clade</taxon>
        <taxon>Chlamydomonadales</taxon>
        <taxon>Tetrabaenaceae</taxon>
        <taxon>Tetrabaena</taxon>
    </lineage>
</organism>
<dbReference type="InterPro" id="IPR027417">
    <property type="entry name" value="P-loop_NTPase"/>
</dbReference>
<feature type="compositionally biased region" description="Low complexity" evidence="2">
    <location>
        <begin position="434"/>
        <end position="459"/>
    </location>
</feature>
<dbReference type="PANTHER" id="PTHR23389">
    <property type="entry name" value="CHROMOSOME TRANSMISSION FIDELITY FACTOR 18"/>
    <property type="match status" value="1"/>
</dbReference>
<protein>
    <submittedName>
        <fullName evidence="4">ATPase family AAA domain-containing protein 5</fullName>
    </submittedName>
</protein>
<feature type="region of interest" description="Disordered" evidence="2">
    <location>
        <begin position="1079"/>
        <end position="1113"/>
    </location>
</feature>
<feature type="compositionally biased region" description="Basic residues" evidence="2">
    <location>
        <begin position="320"/>
        <end position="330"/>
    </location>
</feature>
<feature type="compositionally biased region" description="Gly residues" evidence="2">
    <location>
        <begin position="1326"/>
        <end position="1338"/>
    </location>
</feature>
<dbReference type="InterPro" id="IPR003593">
    <property type="entry name" value="AAA+_ATPase"/>
</dbReference>
<feature type="compositionally biased region" description="Low complexity" evidence="2">
    <location>
        <begin position="898"/>
        <end position="907"/>
    </location>
</feature>
<feature type="region of interest" description="Disordered" evidence="2">
    <location>
        <begin position="877"/>
        <end position="933"/>
    </location>
</feature>
<feature type="compositionally biased region" description="Low complexity" evidence="2">
    <location>
        <begin position="1538"/>
        <end position="1556"/>
    </location>
</feature>
<dbReference type="GO" id="GO:0005634">
    <property type="term" value="C:nucleus"/>
    <property type="evidence" value="ECO:0007669"/>
    <property type="project" value="TreeGrafter"/>
</dbReference>
<feature type="compositionally biased region" description="Gly residues" evidence="2">
    <location>
        <begin position="1217"/>
        <end position="1236"/>
    </location>
</feature>
<feature type="compositionally biased region" description="Low complexity" evidence="2">
    <location>
        <begin position="998"/>
        <end position="1017"/>
    </location>
</feature>
<dbReference type="GO" id="GO:0006260">
    <property type="term" value="P:DNA replication"/>
    <property type="evidence" value="ECO:0007669"/>
    <property type="project" value="UniProtKB-KW"/>
</dbReference>
<accession>A0A2J7ZYE4</accession>
<dbReference type="GO" id="GO:0003677">
    <property type="term" value="F:DNA binding"/>
    <property type="evidence" value="ECO:0007669"/>
    <property type="project" value="TreeGrafter"/>
</dbReference>
<feature type="region of interest" description="Disordered" evidence="2">
    <location>
        <begin position="1524"/>
        <end position="1574"/>
    </location>
</feature>
<feature type="domain" description="AAA+ ATPase" evidence="3">
    <location>
        <begin position="937"/>
        <end position="1179"/>
    </location>
</feature>
<evidence type="ECO:0000259" key="3">
    <source>
        <dbReference type="SMART" id="SM00382"/>
    </source>
</evidence>
<feature type="region of interest" description="Disordered" evidence="2">
    <location>
        <begin position="423"/>
        <end position="465"/>
    </location>
</feature>
<proteinExistence type="predicted"/>
<feature type="compositionally biased region" description="Basic and acidic residues" evidence="2">
    <location>
        <begin position="1557"/>
        <end position="1568"/>
    </location>
</feature>
<feature type="region of interest" description="Disordered" evidence="2">
    <location>
        <begin position="596"/>
        <end position="626"/>
    </location>
</feature>
<dbReference type="InterPro" id="IPR003959">
    <property type="entry name" value="ATPase_AAA_core"/>
</dbReference>
<dbReference type="OrthoDB" id="9996895at2759"/>
<feature type="region of interest" description="Disordered" evidence="2">
    <location>
        <begin position="262"/>
        <end position="399"/>
    </location>
</feature>
<feature type="compositionally biased region" description="Low complexity" evidence="2">
    <location>
        <begin position="262"/>
        <end position="271"/>
    </location>
</feature>